<dbReference type="CDD" id="cd04886">
    <property type="entry name" value="ACT_ThrD-II-like"/>
    <property type="match status" value="1"/>
</dbReference>
<dbReference type="OrthoDB" id="9811476at2"/>
<name>A0A2H3KUQ7_9CHLR</name>
<dbReference type="PANTHER" id="PTHR48078:SF6">
    <property type="entry name" value="L-THREONINE DEHYDRATASE CATABOLIC TDCB"/>
    <property type="match status" value="1"/>
</dbReference>
<dbReference type="PANTHER" id="PTHR48078">
    <property type="entry name" value="THREONINE DEHYDRATASE, MITOCHONDRIAL-RELATED"/>
    <property type="match status" value="1"/>
</dbReference>
<comment type="similarity">
    <text evidence="4">Belongs to the serine/threonine dehydratase family.</text>
</comment>
<evidence type="ECO:0000256" key="3">
    <source>
        <dbReference type="ARBA" id="ARBA00004958"/>
    </source>
</evidence>
<dbReference type="AlphaFoldDB" id="A0A2H3KUQ7"/>
<dbReference type="GO" id="GO:0004794">
    <property type="term" value="F:threonine deaminase activity"/>
    <property type="evidence" value="ECO:0007669"/>
    <property type="project" value="UniProtKB-EC"/>
</dbReference>
<evidence type="ECO:0000256" key="11">
    <source>
        <dbReference type="ARBA" id="ARBA00025527"/>
    </source>
</evidence>
<comment type="catalytic activity">
    <reaction evidence="1">
        <text>L-threonine = 2-oxobutanoate + NH4(+)</text>
        <dbReference type="Rhea" id="RHEA:22108"/>
        <dbReference type="ChEBI" id="CHEBI:16763"/>
        <dbReference type="ChEBI" id="CHEBI:28938"/>
        <dbReference type="ChEBI" id="CHEBI:57926"/>
        <dbReference type="EC" id="4.3.1.19"/>
    </reaction>
</comment>
<reference evidence="14 15" key="1">
    <citation type="submission" date="2016-05" db="EMBL/GenBank/DDBJ databases">
        <authorList>
            <person name="Lavstsen T."/>
            <person name="Jespersen J.S."/>
        </authorList>
    </citation>
    <scope>NUCLEOTIDE SEQUENCE [LARGE SCALE GENOMIC DNA]</scope>
    <source>
        <strain evidence="14 15">B7-9</strain>
    </source>
</reference>
<evidence type="ECO:0000256" key="2">
    <source>
        <dbReference type="ARBA" id="ARBA00001933"/>
    </source>
</evidence>
<dbReference type="GO" id="GO:0006565">
    <property type="term" value="P:L-serine catabolic process"/>
    <property type="evidence" value="ECO:0007669"/>
    <property type="project" value="TreeGrafter"/>
</dbReference>
<comment type="function">
    <text evidence="11">Catalyzes the anaerobic formation of alpha-ketobutyrate and ammonia from threonine in a two-step reaction. The first step involved a dehydration of threonine and a production of enamine intermediates (aminocrotonate), which tautomerizes to its imine form (iminobutyrate). Both intermediates are unstable and short-lived. The second step is the nonenzymatic hydrolysis of the enamine/imine intermediates to form 2-ketobutyrate and free ammonia. In the low water environment of the cell, the second step is accelerated by RidA.</text>
</comment>
<evidence type="ECO:0000256" key="4">
    <source>
        <dbReference type="ARBA" id="ARBA00010869"/>
    </source>
</evidence>
<evidence type="ECO:0000256" key="1">
    <source>
        <dbReference type="ARBA" id="ARBA00001274"/>
    </source>
</evidence>
<dbReference type="GO" id="GO:0003941">
    <property type="term" value="F:L-serine ammonia-lyase activity"/>
    <property type="evidence" value="ECO:0007669"/>
    <property type="project" value="TreeGrafter"/>
</dbReference>
<keyword evidence="8" id="KW-0021">Allosteric enzyme</keyword>
<evidence type="ECO:0000256" key="9">
    <source>
        <dbReference type="ARBA" id="ARBA00022898"/>
    </source>
</evidence>
<dbReference type="FunFam" id="3.40.50.1100:FF:000007">
    <property type="entry name" value="L-threonine dehydratase catabolic TdcB"/>
    <property type="match status" value="1"/>
</dbReference>
<organism evidence="14 15">
    <name type="scientific">Candidatus Chloroploca asiatica</name>
    <dbReference type="NCBI Taxonomy" id="1506545"/>
    <lineage>
        <taxon>Bacteria</taxon>
        <taxon>Bacillati</taxon>
        <taxon>Chloroflexota</taxon>
        <taxon>Chloroflexia</taxon>
        <taxon>Chloroflexales</taxon>
        <taxon>Chloroflexineae</taxon>
        <taxon>Oscillochloridaceae</taxon>
        <taxon>Candidatus Chloroploca</taxon>
    </lineage>
</organism>
<dbReference type="CDD" id="cd01562">
    <property type="entry name" value="Thr-dehyd"/>
    <property type="match status" value="1"/>
</dbReference>
<proteinExistence type="inferred from homology"/>
<dbReference type="RefSeq" id="WP_097652559.1">
    <property type="nucleotide sequence ID" value="NZ_LYXE01000085.1"/>
</dbReference>
<dbReference type="EMBL" id="LYXE01000085">
    <property type="protein sequence ID" value="PDV99058.1"/>
    <property type="molecule type" value="Genomic_DNA"/>
</dbReference>
<evidence type="ECO:0000256" key="5">
    <source>
        <dbReference type="ARBA" id="ARBA00011447"/>
    </source>
</evidence>
<comment type="cofactor">
    <cofactor evidence="2">
        <name>pyridoxal 5'-phosphate</name>
        <dbReference type="ChEBI" id="CHEBI:597326"/>
    </cofactor>
</comment>
<keyword evidence="10 14" id="KW-0456">Lyase</keyword>
<dbReference type="GO" id="GO:0009097">
    <property type="term" value="P:isoleucine biosynthetic process"/>
    <property type="evidence" value="ECO:0007669"/>
    <property type="project" value="TreeGrafter"/>
</dbReference>
<keyword evidence="15" id="KW-1185">Reference proteome</keyword>
<comment type="pathway">
    <text evidence="3">Amino-acid degradation; L-threonine degradation via propanoate pathway; propanoate from L-threonine: step 1/4.</text>
</comment>
<dbReference type="InterPro" id="IPR005789">
    <property type="entry name" value="Thr_deHydtase_catblc"/>
</dbReference>
<dbReference type="SUPFAM" id="SSF53686">
    <property type="entry name" value="Tryptophan synthase beta subunit-like PLP-dependent enzymes"/>
    <property type="match status" value="1"/>
</dbReference>
<protein>
    <recommendedName>
        <fullName evidence="7">L-threonine dehydratase catabolic TdcB</fullName>
        <ecNumber evidence="6">4.3.1.19</ecNumber>
    </recommendedName>
    <alternativeName>
        <fullName evidence="12">Threonine deaminase</fullName>
    </alternativeName>
</protein>
<evidence type="ECO:0000256" key="8">
    <source>
        <dbReference type="ARBA" id="ARBA00022533"/>
    </source>
</evidence>
<evidence type="ECO:0000313" key="15">
    <source>
        <dbReference type="Proteomes" id="UP000220922"/>
    </source>
</evidence>
<dbReference type="GO" id="GO:0006567">
    <property type="term" value="P:L-threonine catabolic process"/>
    <property type="evidence" value="ECO:0007669"/>
    <property type="project" value="InterPro"/>
</dbReference>
<dbReference type="Gene3D" id="3.40.50.1100">
    <property type="match status" value="2"/>
</dbReference>
<sequence>MSTTVSLADIQSARRTLRDVILATPVIPAARLSSELGASVYYKAENTQHSGSFKIRGAYNTISHLSHEEKARGVIAPSAGNHAQGVAMAAQLCGVQAVIVMPERAPLTKVVATRRLGAEVVLAGSGFDEAVAHARMLQEQHGYTYVHAFDHPRVIAGQGTIGFELAEALPDLQTLVVPIGGGGLISGIAIALKALLPMVRIIGVQAAGCAPVPDSLAAGCPIRLATARTIADGIAVKSPGELTLPIIAELVDDVVTVDEDEIVFGIAHVVQNSRLVVEGAGAAGVAALLAGKVALQPGEVVATILCGGNIDSNLLTRALETALVRQGRYLLLRTSVDDRPGGLAGLVNRVAEVGASVLDLFHRRAMWRVPIDRAGVELVLEVRDEEHAQAVLDHLAHHGYSCERGDVGSWPV</sequence>
<feature type="domain" description="Tryptophan synthase beta chain-like PALP" evidence="13">
    <location>
        <begin position="19"/>
        <end position="307"/>
    </location>
</feature>
<comment type="caution">
    <text evidence="14">The sequence shown here is derived from an EMBL/GenBank/DDBJ whole genome shotgun (WGS) entry which is preliminary data.</text>
</comment>
<dbReference type="NCBIfam" id="TIGR01127">
    <property type="entry name" value="ilvA_1Cterm"/>
    <property type="match status" value="1"/>
</dbReference>
<dbReference type="Proteomes" id="UP000220922">
    <property type="component" value="Unassembled WGS sequence"/>
</dbReference>
<dbReference type="PROSITE" id="PS00165">
    <property type="entry name" value="DEHYDRATASE_SER_THR"/>
    <property type="match status" value="1"/>
</dbReference>
<dbReference type="Pfam" id="PF00291">
    <property type="entry name" value="PALP"/>
    <property type="match status" value="1"/>
</dbReference>
<gene>
    <name evidence="14" type="ORF">A9Q02_13940</name>
</gene>
<keyword evidence="9" id="KW-0663">Pyridoxal phosphate</keyword>
<dbReference type="GO" id="GO:0030170">
    <property type="term" value="F:pyridoxal phosphate binding"/>
    <property type="evidence" value="ECO:0007669"/>
    <property type="project" value="InterPro"/>
</dbReference>
<evidence type="ECO:0000256" key="6">
    <source>
        <dbReference type="ARBA" id="ARBA00012096"/>
    </source>
</evidence>
<dbReference type="InterPro" id="IPR036052">
    <property type="entry name" value="TrpB-like_PALP_sf"/>
</dbReference>
<dbReference type="InterPro" id="IPR050147">
    <property type="entry name" value="Ser/Thr_Dehydratase"/>
</dbReference>
<dbReference type="FunFam" id="3.40.50.1100:FF:000005">
    <property type="entry name" value="Threonine dehydratase catabolic"/>
    <property type="match status" value="1"/>
</dbReference>
<evidence type="ECO:0000259" key="13">
    <source>
        <dbReference type="Pfam" id="PF00291"/>
    </source>
</evidence>
<accession>A0A2H3KUQ7</accession>
<evidence type="ECO:0000256" key="12">
    <source>
        <dbReference type="ARBA" id="ARBA00031427"/>
    </source>
</evidence>
<dbReference type="InterPro" id="IPR044561">
    <property type="entry name" value="ACT_ThrD-II-like"/>
</dbReference>
<evidence type="ECO:0000313" key="14">
    <source>
        <dbReference type="EMBL" id="PDV99058.1"/>
    </source>
</evidence>
<evidence type="ECO:0000256" key="7">
    <source>
        <dbReference type="ARBA" id="ARBA00022248"/>
    </source>
</evidence>
<dbReference type="InterPro" id="IPR001926">
    <property type="entry name" value="TrpB-like_PALP"/>
</dbReference>
<dbReference type="EC" id="4.3.1.19" evidence="6"/>
<comment type="subunit">
    <text evidence="5">In the native structure, TdcB is in a dimeric form, whereas in the TdcB-AMP complex, it exists in a tetrameric form (dimer of dimers).</text>
</comment>
<dbReference type="InterPro" id="IPR000634">
    <property type="entry name" value="Ser/Thr_deHydtase_PyrdxlP-BS"/>
</dbReference>
<evidence type="ECO:0000256" key="10">
    <source>
        <dbReference type="ARBA" id="ARBA00023239"/>
    </source>
</evidence>